<dbReference type="EMBL" id="CAJVPU010007005">
    <property type="protein sequence ID" value="CAG8567716.1"/>
    <property type="molecule type" value="Genomic_DNA"/>
</dbReference>
<protein>
    <submittedName>
        <fullName evidence="1">10684_t:CDS:1</fullName>
    </submittedName>
</protein>
<evidence type="ECO:0000313" key="2">
    <source>
        <dbReference type="Proteomes" id="UP000789702"/>
    </source>
</evidence>
<name>A0ACA9M5Q6_9GLOM</name>
<organism evidence="1 2">
    <name type="scientific">Dentiscutata heterogama</name>
    <dbReference type="NCBI Taxonomy" id="1316150"/>
    <lineage>
        <taxon>Eukaryota</taxon>
        <taxon>Fungi</taxon>
        <taxon>Fungi incertae sedis</taxon>
        <taxon>Mucoromycota</taxon>
        <taxon>Glomeromycotina</taxon>
        <taxon>Glomeromycetes</taxon>
        <taxon>Diversisporales</taxon>
        <taxon>Gigasporaceae</taxon>
        <taxon>Dentiscutata</taxon>
    </lineage>
</organism>
<proteinExistence type="predicted"/>
<reference evidence="1" key="1">
    <citation type="submission" date="2021-06" db="EMBL/GenBank/DDBJ databases">
        <authorList>
            <person name="Kallberg Y."/>
            <person name="Tangrot J."/>
            <person name="Rosling A."/>
        </authorList>
    </citation>
    <scope>NUCLEOTIDE SEQUENCE</scope>
    <source>
        <strain evidence="1">IL203A</strain>
    </source>
</reference>
<keyword evidence="2" id="KW-1185">Reference proteome</keyword>
<evidence type="ECO:0000313" key="1">
    <source>
        <dbReference type="EMBL" id="CAG8567716.1"/>
    </source>
</evidence>
<comment type="caution">
    <text evidence="1">The sequence shown here is derived from an EMBL/GenBank/DDBJ whole genome shotgun (WGS) entry which is preliminary data.</text>
</comment>
<accession>A0ACA9M5Q6</accession>
<sequence>MNPQPIPRIQTVIHVNSTNNALDIDQRYTDLVEGVPIFSEERREEDPTIPSQNDQFSTVLFSGSFINHPTTNSFYTIHFGAISR</sequence>
<gene>
    <name evidence="1" type="ORF">DHETER_LOCUS5924</name>
</gene>
<dbReference type="Proteomes" id="UP000789702">
    <property type="component" value="Unassembled WGS sequence"/>
</dbReference>